<evidence type="ECO:0000256" key="6">
    <source>
        <dbReference type="ARBA" id="ARBA00022840"/>
    </source>
</evidence>
<protein>
    <submittedName>
        <fullName evidence="12">Multidrug resistance-associated protein 1-like</fullName>
    </submittedName>
</protein>
<dbReference type="KEGG" id="osn:115230542"/>
<keyword evidence="2" id="KW-0813">Transport</keyword>
<dbReference type="PANTHER" id="PTHR24223:SF443">
    <property type="entry name" value="MULTIDRUG-RESISTANCE LIKE PROTEIN 1, ISOFORM I"/>
    <property type="match status" value="1"/>
</dbReference>
<dbReference type="Pfam" id="PF00005">
    <property type="entry name" value="ABC_tran"/>
    <property type="match status" value="1"/>
</dbReference>
<feature type="transmembrane region" description="Helical" evidence="9">
    <location>
        <begin position="221"/>
        <end position="245"/>
    </location>
</feature>
<dbReference type="Proteomes" id="UP000515154">
    <property type="component" value="Unplaced"/>
</dbReference>
<keyword evidence="6" id="KW-0067">ATP-binding</keyword>
<dbReference type="GO" id="GO:0005524">
    <property type="term" value="F:ATP binding"/>
    <property type="evidence" value="ECO:0007669"/>
    <property type="project" value="UniProtKB-KW"/>
</dbReference>
<dbReference type="InterPro" id="IPR003439">
    <property type="entry name" value="ABC_transporter-like_ATP-bd"/>
</dbReference>
<dbReference type="PROSITE" id="PS50929">
    <property type="entry name" value="ABC_TM1F"/>
    <property type="match status" value="1"/>
</dbReference>
<feature type="transmembrane region" description="Helical" evidence="9">
    <location>
        <begin position="7"/>
        <end position="26"/>
    </location>
</feature>
<comment type="subcellular location">
    <subcellularLocation>
        <location evidence="1">Endomembrane system</location>
        <topology evidence="1">Multi-pass membrane protein</topology>
    </subcellularLocation>
</comment>
<dbReference type="GO" id="GO:0140359">
    <property type="term" value="F:ABC-type transporter activity"/>
    <property type="evidence" value="ECO:0007669"/>
    <property type="project" value="InterPro"/>
</dbReference>
<evidence type="ECO:0000256" key="1">
    <source>
        <dbReference type="ARBA" id="ARBA00004127"/>
    </source>
</evidence>
<name>A0A7E6EJS3_9MOLL</name>
<dbReference type="RefSeq" id="XP_036355588.1">
    <property type="nucleotide sequence ID" value="XM_036499695.1"/>
</dbReference>
<evidence type="ECO:0000256" key="8">
    <source>
        <dbReference type="ARBA" id="ARBA00023136"/>
    </source>
</evidence>
<dbReference type="InterPro" id="IPR050173">
    <property type="entry name" value="ABC_transporter_C-like"/>
</dbReference>
<feature type="transmembrane region" description="Helical" evidence="9">
    <location>
        <begin position="122"/>
        <end position="140"/>
    </location>
</feature>
<evidence type="ECO:0000256" key="3">
    <source>
        <dbReference type="ARBA" id="ARBA00022692"/>
    </source>
</evidence>
<reference evidence="12" key="1">
    <citation type="submission" date="2025-08" db="UniProtKB">
        <authorList>
            <consortium name="RefSeq"/>
        </authorList>
    </citation>
    <scope>IDENTIFICATION</scope>
</reference>
<evidence type="ECO:0000256" key="2">
    <source>
        <dbReference type="ARBA" id="ARBA00022448"/>
    </source>
</evidence>
<keyword evidence="4" id="KW-0677">Repeat</keyword>
<dbReference type="SUPFAM" id="SSF52540">
    <property type="entry name" value="P-loop containing nucleoside triphosphate hydrolases"/>
    <property type="match status" value="1"/>
</dbReference>
<proteinExistence type="predicted"/>
<dbReference type="PANTHER" id="PTHR24223">
    <property type="entry name" value="ATP-BINDING CASSETTE SUB-FAMILY C"/>
    <property type="match status" value="1"/>
</dbReference>
<evidence type="ECO:0000256" key="4">
    <source>
        <dbReference type="ARBA" id="ARBA00022737"/>
    </source>
</evidence>
<dbReference type="InterPro" id="IPR027417">
    <property type="entry name" value="P-loop_NTPase"/>
</dbReference>
<evidence type="ECO:0000256" key="5">
    <source>
        <dbReference type="ARBA" id="ARBA00022741"/>
    </source>
</evidence>
<keyword evidence="11" id="KW-1185">Reference proteome</keyword>
<dbReference type="GO" id="GO:0016020">
    <property type="term" value="C:membrane"/>
    <property type="evidence" value="ECO:0007669"/>
    <property type="project" value="InterPro"/>
</dbReference>
<evidence type="ECO:0000259" key="10">
    <source>
        <dbReference type="PROSITE" id="PS50929"/>
    </source>
</evidence>
<dbReference type="InterPro" id="IPR044726">
    <property type="entry name" value="ABCC_6TM_D2"/>
</dbReference>
<dbReference type="InterPro" id="IPR036640">
    <property type="entry name" value="ABC1_TM_sf"/>
</dbReference>
<evidence type="ECO:0000313" key="12">
    <source>
        <dbReference type="RefSeq" id="XP_036355588.1"/>
    </source>
</evidence>
<evidence type="ECO:0000256" key="9">
    <source>
        <dbReference type="SAM" id="Phobius"/>
    </source>
</evidence>
<feature type="transmembrane region" description="Helical" evidence="9">
    <location>
        <begin position="46"/>
        <end position="70"/>
    </location>
</feature>
<dbReference type="Gene3D" id="1.20.1560.10">
    <property type="entry name" value="ABC transporter type 1, transmembrane domain"/>
    <property type="match status" value="1"/>
</dbReference>
<sequence length="383" mass="43122">MGIFVFSAYIFMLTITLATLVGLYSWMSYWLDSIVINRGPVNTNYYLGVFGGLTAVFAAAIYTRSSILFYGTTRASTRIHDSLFGSLMKAPISYFEKTPIGRILNRFITDILRLDITMPQQFSGIGGTFVALLATFIYIIKANFYSCIPVIFVVIFAFFVAKYYTIIARQSMNLELTNKSKLVTNYMEAISGGTCIRIGGLENQFINTFERNMDKFLIKSVLRVITTLFFSTLIFSWLLVTIQWISTSLILISALSGVIGRNSSVASEIGVSLNFSISDSYLITGTLRYNLNPFGYYSDDEIWDVINTCGSKQLVALARALLRKPKILILDEATASIDAATDNIIQMAIREQFKNCTVITIAHRIHTILDYDRLTYIDYFVTE</sequence>
<dbReference type="InterPro" id="IPR011527">
    <property type="entry name" value="ABC1_TM_dom"/>
</dbReference>
<dbReference type="Pfam" id="PF00664">
    <property type="entry name" value="ABC_membrane"/>
    <property type="match status" value="1"/>
</dbReference>
<dbReference type="Gene3D" id="3.40.50.300">
    <property type="entry name" value="P-loop containing nucleotide triphosphate hydrolases"/>
    <property type="match status" value="1"/>
</dbReference>
<keyword evidence="5" id="KW-0547">Nucleotide-binding</keyword>
<dbReference type="GO" id="GO:0012505">
    <property type="term" value="C:endomembrane system"/>
    <property type="evidence" value="ECO:0007669"/>
    <property type="project" value="UniProtKB-SubCell"/>
</dbReference>
<evidence type="ECO:0000256" key="7">
    <source>
        <dbReference type="ARBA" id="ARBA00022989"/>
    </source>
</evidence>
<dbReference type="SUPFAM" id="SSF90123">
    <property type="entry name" value="ABC transporter transmembrane region"/>
    <property type="match status" value="1"/>
</dbReference>
<keyword evidence="3 9" id="KW-0812">Transmembrane</keyword>
<gene>
    <name evidence="12" type="primary">LOC115230542</name>
</gene>
<dbReference type="CDD" id="cd18580">
    <property type="entry name" value="ABC_6TM_ABCC_D2"/>
    <property type="match status" value="1"/>
</dbReference>
<keyword evidence="7 9" id="KW-1133">Transmembrane helix</keyword>
<feature type="domain" description="ABC transmembrane type-1" evidence="10">
    <location>
        <begin position="10"/>
        <end position="242"/>
    </location>
</feature>
<dbReference type="GO" id="GO:0016887">
    <property type="term" value="F:ATP hydrolysis activity"/>
    <property type="evidence" value="ECO:0007669"/>
    <property type="project" value="InterPro"/>
</dbReference>
<organism evidence="11 12">
    <name type="scientific">Octopus sinensis</name>
    <name type="common">East Asian common octopus</name>
    <dbReference type="NCBI Taxonomy" id="2607531"/>
    <lineage>
        <taxon>Eukaryota</taxon>
        <taxon>Metazoa</taxon>
        <taxon>Spiralia</taxon>
        <taxon>Lophotrochozoa</taxon>
        <taxon>Mollusca</taxon>
        <taxon>Cephalopoda</taxon>
        <taxon>Coleoidea</taxon>
        <taxon>Octopodiformes</taxon>
        <taxon>Octopoda</taxon>
        <taxon>Incirrata</taxon>
        <taxon>Octopodidae</taxon>
        <taxon>Octopus</taxon>
    </lineage>
</organism>
<feature type="transmembrane region" description="Helical" evidence="9">
    <location>
        <begin position="146"/>
        <end position="164"/>
    </location>
</feature>
<keyword evidence="8 9" id="KW-0472">Membrane</keyword>
<evidence type="ECO:0000313" key="11">
    <source>
        <dbReference type="Proteomes" id="UP000515154"/>
    </source>
</evidence>
<accession>A0A7E6EJS3</accession>
<dbReference type="AlphaFoldDB" id="A0A7E6EJS3"/>